<dbReference type="CTD" id="36338582"/>
<dbReference type="KEGG" id="egl:EGR_02867"/>
<dbReference type="AlphaFoldDB" id="W6V7H5"/>
<proteinExistence type="predicted"/>
<protein>
    <submittedName>
        <fullName evidence="1">Uncharacterized protein</fullName>
    </submittedName>
</protein>
<name>W6V7H5_ECHGR</name>
<reference evidence="1 2" key="1">
    <citation type="journal article" date="2013" name="Nat. Genet.">
        <title>The genome of the hydatid tapeworm Echinococcus granulosus.</title>
        <authorList>
            <person name="Zheng H."/>
            <person name="Zhang W."/>
            <person name="Zhang L."/>
            <person name="Zhang Z."/>
            <person name="Li J."/>
            <person name="Lu G."/>
            <person name="Zhu Y."/>
            <person name="Wang Y."/>
            <person name="Huang Y."/>
            <person name="Liu J."/>
            <person name="Kang H."/>
            <person name="Chen J."/>
            <person name="Wang L."/>
            <person name="Chen A."/>
            <person name="Yu S."/>
            <person name="Gao Z."/>
            <person name="Jin L."/>
            <person name="Gu W."/>
            <person name="Wang Z."/>
            <person name="Zhao L."/>
            <person name="Shi B."/>
            <person name="Wen H."/>
            <person name="Lin R."/>
            <person name="Jones M.K."/>
            <person name="Brejova B."/>
            <person name="Vinar T."/>
            <person name="Zhao G."/>
            <person name="McManus D.P."/>
            <person name="Chen Z."/>
            <person name="Zhou Y."/>
            <person name="Wang S."/>
        </authorList>
    </citation>
    <scope>NUCLEOTIDE SEQUENCE [LARGE SCALE GENOMIC DNA]</scope>
</reference>
<keyword evidence="2" id="KW-1185">Reference proteome</keyword>
<comment type="caution">
    <text evidence="1">The sequence shown here is derived from an EMBL/GenBank/DDBJ whole genome shotgun (WGS) entry which is preliminary data.</text>
</comment>
<dbReference type="GeneID" id="36338582"/>
<dbReference type="RefSeq" id="XP_024353610.1">
    <property type="nucleotide sequence ID" value="XM_024492116.1"/>
</dbReference>
<dbReference type="EMBL" id="APAU02000013">
    <property type="protein sequence ID" value="EUB62414.1"/>
    <property type="molecule type" value="Genomic_DNA"/>
</dbReference>
<organism evidence="1 2">
    <name type="scientific">Echinococcus granulosus</name>
    <name type="common">Hydatid tapeworm</name>
    <dbReference type="NCBI Taxonomy" id="6210"/>
    <lineage>
        <taxon>Eukaryota</taxon>
        <taxon>Metazoa</taxon>
        <taxon>Spiralia</taxon>
        <taxon>Lophotrochozoa</taxon>
        <taxon>Platyhelminthes</taxon>
        <taxon>Cestoda</taxon>
        <taxon>Eucestoda</taxon>
        <taxon>Cyclophyllidea</taxon>
        <taxon>Taeniidae</taxon>
        <taxon>Echinococcus</taxon>
        <taxon>Echinococcus granulosus group</taxon>
    </lineage>
</organism>
<accession>W6V7H5</accession>
<sequence length="94" mass="11046">MSIYVEQMRSKYTYLRIRMQRSNSVCRSTTSKTKWYLSFCHWMAVVYGRVSRRDWLDSKHQINQELEDALASLAKPQSPSGQMRAISLKNLPSL</sequence>
<dbReference type="Proteomes" id="UP000019149">
    <property type="component" value="Unassembled WGS sequence"/>
</dbReference>
<gene>
    <name evidence="1" type="ORF">EGR_02867</name>
</gene>
<evidence type="ECO:0000313" key="2">
    <source>
        <dbReference type="Proteomes" id="UP000019149"/>
    </source>
</evidence>
<evidence type="ECO:0000313" key="1">
    <source>
        <dbReference type="EMBL" id="EUB62414.1"/>
    </source>
</evidence>